<name>A0A3G3MFS7_9FLOR</name>
<feature type="domain" description="HTH luxR-type" evidence="5">
    <location>
        <begin position="146"/>
        <end position="211"/>
    </location>
</feature>
<keyword evidence="1" id="KW-0805">Transcription regulation</keyword>
<sequence>MYKNILIVDDDICLAHAIKLYLSSDERKIFIVDDANSALNLLGLYHFDLVISDIMMPKIGGYDFLIKLRLDPSFLNLPVIFLTAKGMTSDRIKGYDLGCNAYLTKPFHPSELLSIVNNILLNFNSRQYLSKFKFLESLELNSLLDNNKILCKFTSREISILKLLAKGMMNKEIALNLNLGIKNVEKYVSRLLSKTNTRNRTELAQLSWSFNLIKGE</sequence>
<dbReference type="Gene3D" id="1.10.10.10">
    <property type="entry name" value="Winged helix-like DNA-binding domain superfamily/Winged helix DNA-binding domain"/>
    <property type="match status" value="1"/>
</dbReference>
<dbReference type="SUPFAM" id="SSF52172">
    <property type="entry name" value="CheY-like"/>
    <property type="match status" value="1"/>
</dbReference>
<reference evidence="7" key="1">
    <citation type="journal article" date="2018" name="Genome Biol. Evol.">
        <title>Mitochondrial and Plastid Genomes from Coralline Red Algae Provide Insights into the Incongruent Evolutionary Histories of Organelles.</title>
        <authorList>
            <person name="Lee J."/>
            <person name="Song H.J."/>
            <person name="In Park S."/>
            <person name="Lee Y.M."/>
            <person name="Jeong S.Y."/>
            <person name="Oh Cho T."/>
            <person name="Kim J.H."/>
            <person name="Choi H.G."/>
            <person name="Choi C.G."/>
            <person name="Nelson W.A."/>
            <person name="Fredericq S."/>
            <person name="Bhattacharya D."/>
            <person name="Su Yoon H."/>
        </authorList>
    </citation>
    <scope>NUCLEOTIDE SEQUENCE</scope>
</reference>
<keyword evidence="2" id="KW-0238">DNA-binding</keyword>
<organism evidence="7">
    <name type="scientific">Synarthrophyton chejuense</name>
    <dbReference type="NCBI Taxonomy" id="2485825"/>
    <lineage>
        <taxon>Eukaryota</taxon>
        <taxon>Rhodophyta</taxon>
        <taxon>Florideophyceae</taxon>
        <taxon>Corallinophycidae</taxon>
        <taxon>Hapalidiales</taxon>
        <taxon>Hapalidiaceae</taxon>
        <taxon>Melobesioideae</taxon>
        <taxon>Synarthrophyton</taxon>
    </lineage>
</organism>
<evidence type="ECO:0008006" key="8">
    <source>
        <dbReference type="Google" id="ProtNLM"/>
    </source>
</evidence>
<keyword evidence="4" id="KW-0597">Phosphoprotein</keyword>
<dbReference type="Gene3D" id="3.40.50.2300">
    <property type="match status" value="1"/>
</dbReference>
<dbReference type="Pfam" id="PF00196">
    <property type="entry name" value="GerE"/>
    <property type="match status" value="1"/>
</dbReference>
<dbReference type="RefSeq" id="YP_009541674.1">
    <property type="nucleotide sequence ID" value="NC_039977.1"/>
</dbReference>
<dbReference type="GeneID" id="38463520"/>
<dbReference type="EMBL" id="MH281626">
    <property type="protein sequence ID" value="AYR05683.1"/>
    <property type="molecule type" value="Genomic_DNA"/>
</dbReference>
<dbReference type="GO" id="GO:0005829">
    <property type="term" value="C:cytosol"/>
    <property type="evidence" value="ECO:0007669"/>
    <property type="project" value="TreeGrafter"/>
</dbReference>
<dbReference type="GO" id="GO:0000156">
    <property type="term" value="F:phosphorelay response regulator activity"/>
    <property type="evidence" value="ECO:0007669"/>
    <property type="project" value="TreeGrafter"/>
</dbReference>
<dbReference type="SUPFAM" id="SSF46894">
    <property type="entry name" value="C-terminal effector domain of the bipartite response regulators"/>
    <property type="match status" value="1"/>
</dbReference>
<dbReference type="GO" id="GO:0000976">
    <property type="term" value="F:transcription cis-regulatory region binding"/>
    <property type="evidence" value="ECO:0007669"/>
    <property type="project" value="TreeGrafter"/>
</dbReference>
<dbReference type="PRINTS" id="PR00038">
    <property type="entry name" value="HTHLUXR"/>
</dbReference>
<dbReference type="CDD" id="cd06170">
    <property type="entry name" value="LuxR_C_like"/>
    <property type="match status" value="1"/>
</dbReference>
<dbReference type="InterPro" id="IPR000792">
    <property type="entry name" value="Tscrpt_reg_LuxR_C"/>
</dbReference>
<protein>
    <recommendedName>
        <fullName evidence="8">TctD-like protein</fullName>
    </recommendedName>
</protein>
<keyword evidence="3" id="KW-0804">Transcription</keyword>
<evidence type="ECO:0000313" key="7">
    <source>
        <dbReference type="EMBL" id="AYR05683.1"/>
    </source>
</evidence>
<dbReference type="PROSITE" id="PS50110">
    <property type="entry name" value="RESPONSE_REGULATORY"/>
    <property type="match status" value="1"/>
</dbReference>
<dbReference type="SMART" id="SM00421">
    <property type="entry name" value="HTH_LUXR"/>
    <property type="match status" value="1"/>
</dbReference>
<dbReference type="GO" id="GO:0032993">
    <property type="term" value="C:protein-DNA complex"/>
    <property type="evidence" value="ECO:0007669"/>
    <property type="project" value="TreeGrafter"/>
</dbReference>
<feature type="modified residue" description="4-aspartylphosphate" evidence="4">
    <location>
        <position position="53"/>
    </location>
</feature>
<dbReference type="InterPro" id="IPR039420">
    <property type="entry name" value="WalR-like"/>
</dbReference>
<evidence type="ECO:0000256" key="4">
    <source>
        <dbReference type="PROSITE-ProRule" id="PRU00169"/>
    </source>
</evidence>
<evidence type="ECO:0000259" key="6">
    <source>
        <dbReference type="PROSITE" id="PS50110"/>
    </source>
</evidence>
<proteinExistence type="predicted"/>
<keyword evidence="7" id="KW-0934">Plastid</keyword>
<dbReference type="Pfam" id="PF00072">
    <property type="entry name" value="Response_reg"/>
    <property type="match status" value="1"/>
</dbReference>
<evidence type="ECO:0000259" key="5">
    <source>
        <dbReference type="PROSITE" id="PS50043"/>
    </source>
</evidence>
<dbReference type="InterPro" id="IPR011006">
    <property type="entry name" value="CheY-like_superfamily"/>
</dbReference>
<dbReference type="PANTHER" id="PTHR48111">
    <property type="entry name" value="REGULATOR OF RPOS"/>
    <property type="match status" value="1"/>
</dbReference>
<evidence type="ECO:0000256" key="2">
    <source>
        <dbReference type="ARBA" id="ARBA00023125"/>
    </source>
</evidence>
<dbReference type="PROSITE" id="PS50043">
    <property type="entry name" value="HTH_LUXR_2"/>
    <property type="match status" value="1"/>
</dbReference>
<geneLocation type="plastid" evidence="7"/>
<evidence type="ECO:0000256" key="1">
    <source>
        <dbReference type="ARBA" id="ARBA00023015"/>
    </source>
</evidence>
<dbReference type="InterPro" id="IPR001789">
    <property type="entry name" value="Sig_transdc_resp-reg_receiver"/>
</dbReference>
<dbReference type="InterPro" id="IPR016032">
    <property type="entry name" value="Sig_transdc_resp-reg_C-effctor"/>
</dbReference>
<dbReference type="GO" id="GO:0006355">
    <property type="term" value="P:regulation of DNA-templated transcription"/>
    <property type="evidence" value="ECO:0007669"/>
    <property type="project" value="InterPro"/>
</dbReference>
<accession>A0A3G3MFS7</accession>
<evidence type="ECO:0000256" key="3">
    <source>
        <dbReference type="ARBA" id="ARBA00023163"/>
    </source>
</evidence>
<dbReference type="PANTHER" id="PTHR48111:SF67">
    <property type="entry name" value="TRANSCRIPTIONAL REGULATORY PROTEIN TCTD"/>
    <property type="match status" value="1"/>
</dbReference>
<dbReference type="SMART" id="SM00448">
    <property type="entry name" value="REC"/>
    <property type="match status" value="1"/>
</dbReference>
<dbReference type="PROSITE" id="PS00622">
    <property type="entry name" value="HTH_LUXR_1"/>
    <property type="match status" value="1"/>
</dbReference>
<dbReference type="AlphaFoldDB" id="A0A3G3MFS7"/>
<dbReference type="InterPro" id="IPR036388">
    <property type="entry name" value="WH-like_DNA-bd_sf"/>
</dbReference>
<gene>
    <name evidence="7" type="primary">ycf29</name>
</gene>
<feature type="domain" description="Response regulatory" evidence="6">
    <location>
        <begin position="4"/>
        <end position="120"/>
    </location>
</feature>